<name>A0ABR1D6P3_NECAM</name>
<evidence type="ECO:0000313" key="1">
    <source>
        <dbReference type="EMBL" id="KAK6746174.1"/>
    </source>
</evidence>
<dbReference type="EMBL" id="JAVFWL010000003">
    <property type="protein sequence ID" value="KAK6746174.1"/>
    <property type="molecule type" value="Genomic_DNA"/>
</dbReference>
<proteinExistence type="predicted"/>
<accession>A0ABR1D6P3</accession>
<sequence>MITDPSRSHPRCDAKVANESPLCRQRSAEELLTKTGRAGEVFQRVSPRTLPKSSPTHARRRRTARRCCRLDVRRRFVFDGALDATDRHRTGASCRRRRRRPRRVFGDYFCHVVRDASLVAFVLFSHYSRVCAHAFHFDDRHEFVARPTPELLQIFSRQRVLSGFLR</sequence>
<gene>
    <name evidence="1" type="primary">Necator_chrIII.g13112</name>
    <name evidence="1" type="ORF">RB195_012345</name>
</gene>
<evidence type="ECO:0000313" key="2">
    <source>
        <dbReference type="Proteomes" id="UP001303046"/>
    </source>
</evidence>
<comment type="caution">
    <text evidence="1">The sequence shown here is derived from an EMBL/GenBank/DDBJ whole genome shotgun (WGS) entry which is preliminary data.</text>
</comment>
<protein>
    <submittedName>
        <fullName evidence="1">Uncharacterized protein</fullName>
    </submittedName>
</protein>
<organism evidence="1 2">
    <name type="scientific">Necator americanus</name>
    <name type="common">Human hookworm</name>
    <dbReference type="NCBI Taxonomy" id="51031"/>
    <lineage>
        <taxon>Eukaryota</taxon>
        <taxon>Metazoa</taxon>
        <taxon>Ecdysozoa</taxon>
        <taxon>Nematoda</taxon>
        <taxon>Chromadorea</taxon>
        <taxon>Rhabditida</taxon>
        <taxon>Rhabditina</taxon>
        <taxon>Rhabditomorpha</taxon>
        <taxon>Strongyloidea</taxon>
        <taxon>Ancylostomatidae</taxon>
        <taxon>Bunostominae</taxon>
        <taxon>Necator</taxon>
    </lineage>
</organism>
<dbReference type="Proteomes" id="UP001303046">
    <property type="component" value="Unassembled WGS sequence"/>
</dbReference>
<reference evidence="1 2" key="1">
    <citation type="submission" date="2023-08" db="EMBL/GenBank/DDBJ databases">
        <title>A Necator americanus chromosomal reference genome.</title>
        <authorList>
            <person name="Ilik V."/>
            <person name="Petrzelkova K.J."/>
            <person name="Pardy F."/>
            <person name="Fuh T."/>
            <person name="Niatou-Singa F.S."/>
            <person name="Gouil Q."/>
            <person name="Baker L."/>
            <person name="Ritchie M.E."/>
            <person name="Jex A.R."/>
            <person name="Gazzola D."/>
            <person name="Li H."/>
            <person name="Toshio Fujiwara R."/>
            <person name="Zhan B."/>
            <person name="Aroian R.V."/>
            <person name="Pafco B."/>
            <person name="Schwarz E.M."/>
        </authorList>
    </citation>
    <scope>NUCLEOTIDE SEQUENCE [LARGE SCALE GENOMIC DNA]</scope>
    <source>
        <strain evidence="1 2">Aroian</strain>
        <tissue evidence="1">Whole animal</tissue>
    </source>
</reference>
<keyword evidence="2" id="KW-1185">Reference proteome</keyword>